<dbReference type="AlphaFoldDB" id="A0A8H7USA3"/>
<dbReference type="FunFam" id="3.40.532.10:FF:000009">
    <property type="entry name" value="Ubiquitin carboxyl-terminal hydrolase"/>
    <property type="match status" value="1"/>
</dbReference>
<dbReference type="Gene3D" id="3.40.532.10">
    <property type="entry name" value="Peptidase C12, ubiquitin carboxyl-terminal hydrolase"/>
    <property type="match status" value="1"/>
</dbReference>
<feature type="site" description="Important for enzyme activity" evidence="9 10">
    <location>
        <position position="179"/>
    </location>
</feature>
<evidence type="ECO:0000256" key="7">
    <source>
        <dbReference type="PIRNR" id="PIRNR038120"/>
    </source>
</evidence>
<evidence type="ECO:0000256" key="11">
    <source>
        <dbReference type="RuleBase" id="RU361215"/>
    </source>
</evidence>
<dbReference type="CDD" id="cd09617">
    <property type="entry name" value="Peptidase_C12_UCH37_BAP1"/>
    <property type="match status" value="1"/>
</dbReference>
<evidence type="ECO:0000313" key="14">
    <source>
        <dbReference type="Proteomes" id="UP000612746"/>
    </source>
</evidence>
<dbReference type="PROSITE" id="PS52049">
    <property type="entry name" value="ULD"/>
    <property type="match status" value="1"/>
</dbReference>
<comment type="similarity">
    <text evidence="2 7 10 11">Belongs to the peptidase C12 family.</text>
</comment>
<evidence type="ECO:0000256" key="8">
    <source>
        <dbReference type="PIRSR" id="PIRSR038120-1"/>
    </source>
</evidence>
<feature type="active site" description="Nucleophile" evidence="8 10">
    <location>
        <position position="88"/>
    </location>
</feature>
<dbReference type="Pfam" id="PF18031">
    <property type="entry name" value="UCH_C"/>
    <property type="match status" value="1"/>
</dbReference>
<dbReference type="SUPFAM" id="SSF54001">
    <property type="entry name" value="Cysteine proteinases"/>
    <property type="match status" value="1"/>
</dbReference>
<dbReference type="InterPro" id="IPR038765">
    <property type="entry name" value="Papain-like_cys_pep_sf"/>
</dbReference>
<gene>
    <name evidence="13" type="ORF">INT44_004196</name>
</gene>
<dbReference type="Pfam" id="PF01088">
    <property type="entry name" value="Peptidase_C12"/>
    <property type="match status" value="1"/>
</dbReference>
<organism evidence="13 14">
    <name type="scientific">Umbelopsis vinacea</name>
    <dbReference type="NCBI Taxonomy" id="44442"/>
    <lineage>
        <taxon>Eukaryota</taxon>
        <taxon>Fungi</taxon>
        <taxon>Fungi incertae sedis</taxon>
        <taxon>Mucoromycota</taxon>
        <taxon>Mucoromycotina</taxon>
        <taxon>Umbelopsidomycetes</taxon>
        <taxon>Umbelopsidales</taxon>
        <taxon>Umbelopsidaceae</taxon>
        <taxon>Umbelopsis</taxon>
    </lineage>
</organism>
<dbReference type="OrthoDB" id="1924260at2759"/>
<feature type="domain" description="UCH catalytic" evidence="12">
    <location>
        <begin position="6"/>
        <end position="225"/>
    </location>
</feature>
<feature type="site" description="Transition state stabilizer" evidence="10">
    <location>
        <position position="82"/>
    </location>
</feature>
<evidence type="ECO:0000256" key="5">
    <source>
        <dbReference type="ARBA" id="ARBA00022801"/>
    </source>
</evidence>
<comment type="caution">
    <text evidence="13">The sequence shown here is derived from an EMBL/GenBank/DDBJ whole genome shotgun (WGS) entry which is preliminary data.</text>
</comment>
<evidence type="ECO:0000256" key="2">
    <source>
        <dbReference type="ARBA" id="ARBA00009326"/>
    </source>
</evidence>
<dbReference type="PANTHER" id="PTHR10589">
    <property type="entry name" value="UBIQUITIN CARBOXYL-TERMINAL HYDROLASE"/>
    <property type="match status" value="1"/>
</dbReference>
<evidence type="ECO:0000256" key="1">
    <source>
        <dbReference type="ARBA" id="ARBA00000707"/>
    </source>
</evidence>
<dbReference type="InterPro" id="IPR001578">
    <property type="entry name" value="Peptidase_C12_UCH"/>
</dbReference>
<evidence type="ECO:0000256" key="9">
    <source>
        <dbReference type="PIRSR" id="PIRSR038120-2"/>
    </source>
</evidence>
<keyword evidence="5 7" id="KW-0378">Hydrolase</keyword>
<evidence type="ECO:0000256" key="10">
    <source>
        <dbReference type="PROSITE-ProRule" id="PRU01393"/>
    </source>
</evidence>
<sequence>MSDAGNWCLIESDPGVFTELISGMGVSGIQVEEVFSLDESSLDKLKPIYGLIFLFKWQGAQSSMPHPDSQDDANDHVFFAKQIINNACATQAILSILMNNSDIELGEDLSNFKSFTADFPPDLKGLAISNSDLIRGVHNSFSRSDPFINEMQDSSAQGDEDLFHFISYVPVHGALYELDGLSSGPVNLGPCNEENWTEKANQVIMERMRKYSESEIHFSLMAVTKDRIDTLQEQLDEFSGLLMSLGDADQEQRREFESQISVLQYEYEQEKTKRARWKRENRLRQHNFIPLTYNLLRLLAERKKLQPLIDAAKAKKRLESERSDKK</sequence>
<dbReference type="Gene3D" id="1.20.58.860">
    <property type="match status" value="1"/>
</dbReference>
<dbReference type="GO" id="GO:0004843">
    <property type="term" value="F:cysteine-type deubiquitinase activity"/>
    <property type="evidence" value="ECO:0007669"/>
    <property type="project" value="UniProtKB-UniRule"/>
</dbReference>
<reference evidence="13" key="1">
    <citation type="submission" date="2020-12" db="EMBL/GenBank/DDBJ databases">
        <title>Metabolic potential, ecology and presence of endohyphal bacteria is reflected in genomic diversity of Mucoromycotina.</title>
        <authorList>
            <person name="Muszewska A."/>
            <person name="Okrasinska A."/>
            <person name="Steczkiewicz K."/>
            <person name="Drgas O."/>
            <person name="Orlowska M."/>
            <person name="Perlinska-Lenart U."/>
            <person name="Aleksandrzak-Piekarczyk T."/>
            <person name="Szatraj K."/>
            <person name="Zielenkiewicz U."/>
            <person name="Pilsyk S."/>
            <person name="Malc E."/>
            <person name="Mieczkowski P."/>
            <person name="Kruszewska J.S."/>
            <person name="Biernat P."/>
            <person name="Pawlowska J."/>
        </authorList>
    </citation>
    <scope>NUCLEOTIDE SEQUENCE</scope>
    <source>
        <strain evidence="13">WA0000051536</strain>
    </source>
</reference>
<keyword evidence="3 7" id="KW-0645">Protease</keyword>
<dbReference type="InterPro" id="IPR041507">
    <property type="entry name" value="UCH_C"/>
</dbReference>
<evidence type="ECO:0000256" key="6">
    <source>
        <dbReference type="ARBA" id="ARBA00022807"/>
    </source>
</evidence>
<feature type="active site" description="Proton donor" evidence="8 10">
    <location>
        <position position="164"/>
    </location>
</feature>
<dbReference type="EMBL" id="JAEPRA010000001">
    <property type="protein sequence ID" value="KAG2189054.1"/>
    <property type="molecule type" value="Genomic_DNA"/>
</dbReference>
<keyword evidence="4 7" id="KW-0833">Ubl conjugation pathway</keyword>
<keyword evidence="14" id="KW-1185">Reference proteome</keyword>
<accession>A0A8H7USA3</accession>
<evidence type="ECO:0000256" key="4">
    <source>
        <dbReference type="ARBA" id="ARBA00022786"/>
    </source>
</evidence>
<dbReference type="PRINTS" id="PR00707">
    <property type="entry name" value="UBCTHYDRLASE"/>
</dbReference>
<dbReference type="InterPro" id="IPR036959">
    <property type="entry name" value="Peptidase_C12_UCH_sf"/>
</dbReference>
<dbReference type="InterPro" id="IPR017390">
    <property type="entry name" value="Ubiquitinyl_hydrolase_UCH37"/>
</dbReference>
<comment type="catalytic activity">
    <reaction evidence="1 7 10 11">
        <text>Thiol-dependent hydrolysis of ester, thioester, amide, peptide and isopeptide bonds formed by the C-terminal Gly of ubiquitin (a 76-residue protein attached to proteins as an intracellular targeting signal).</text>
        <dbReference type="EC" id="3.4.19.12"/>
    </reaction>
</comment>
<dbReference type="PANTHER" id="PTHR10589:SF16">
    <property type="entry name" value="UBIQUITIN CARBOXYL-TERMINAL HYDROLASE ISOZYME L5"/>
    <property type="match status" value="1"/>
</dbReference>
<dbReference type="GO" id="GO:0016579">
    <property type="term" value="P:protein deubiquitination"/>
    <property type="evidence" value="ECO:0007669"/>
    <property type="project" value="InterPro"/>
</dbReference>
<dbReference type="Proteomes" id="UP000612746">
    <property type="component" value="Unassembled WGS sequence"/>
</dbReference>
<dbReference type="GO" id="GO:0006511">
    <property type="term" value="P:ubiquitin-dependent protein catabolic process"/>
    <property type="evidence" value="ECO:0007669"/>
    <property type="project" value="UniProtKB-UniRule"/>
</dbReference>
<name>A0A8H7USA3_9FUNG</name>
<dbReference type="PROSITE" id="PS52048">
    <property type="entry name" value="UCH_DOMAIN"/>
    <property type="match status" value="1"/>
</dbReference>
<proteinExistence type="inferred from homology"/>
<dbReference type="GO" id="GO:0005737">
    <property type="term" value="C:cytoplasm"/>
    <property type="evidence" value="ECO:0007669"/>
    <property type="project" value="TreeGrafter"/>
</dbReference>
<keyword evidence="6 7" id="KW-0788">Thiol protease</keyword>
<evidence type="ECO:0000256" key="3">
    <source>
        <dbReference type="ARBA" id="ARBA00022670"/>
    </source>
</evidence>
<evidence type="ECO:0000259" key="12">
    <source>
        <dbReference type="PROSITE" id="PS52048"/>
    </source>
</evidence>
<protein>
    <recommendedName>
        <fullName evidence="7 11">Ubiquitin carboxyl-terminal hydrolase</fullName>
        <ecNumber evidence="7 11">3.4.19.12</ecNumber>
    </recommendedName>
</protein>
<evidence type="ECO:0000313" key="13">
    <source>
        <dbReference type="EMBL" id="KAG2189054.1"/>
    </source>
</evidence>
<dbReference type="EC" id="3.4.19.12" evidence="7 11"/>
<dbReference type="PIRSF" id="PIRSF038120">
    <property type="entry name" value="Ubiquitinyl_hydrolase_UCH37"/>
    <property type="match status" value="1"/>
</dbReference>